<dbReference type="GO" id="GO:0016020">
    <property type="term" value="C:membrane"/>
    <property type="evidence" value="ECO:0007669"/>
    <property type="project" value="TreeGrafter"/>
</dbReference>
<keyword evidence="3" id="KW-1133">Transmembrane helix</keyword>
<sequence>MERNAGLDLIRSSAILLVLLCHGLGFFFMTYRDFNPFNYVTGYLGVELFFVLSGFLIGRILLQEVVENGSLSRLGVFYVRRWFRTLPLYWLAVAMTYLFVTHRMDATNLVFLQNFDEEHLAFLPISWSLSIEEWFYLLIPLPLLLAGKFRRKPAAFFTVSALLIVFFPALRMIEVHAHQPVWDYGVRKQIPLRLDSLVFGVLLAGIKTYHAAFYRKYVAGKAALAIAVAGLAYFSGYLVYTGIADQTMDRSWFGRTLLFSLVSLCIALLIAAAETHIPRMAPLPKLRGFIGFVSAQSYGYYLFHWNLFVWFSKENTTASVGHSLYLLVCALVLLVAFTFVAHRWFEVPIMRARDLLTKKSTRPASSYPAGRDNEPLKFD</sequence>
<feature type="transmembrane region" description="Helical" evidence="3">
    <location>
        <begin position="222"/>
        <end position="240"/>
    </location>
</feature>
<dbReference type="InterPro" id="IPR050879">
    <property type="entry name" value="Acyltransferase_3"/>
</dbReference>
<evidence type="ECO:0000256" key="3">
    <source>
        <dbReference type="SAM" id="Phobius"/>
    </source>
</evidence>
<keyword evidence="3" id="KW-0812">Transmembrane</keyword>
<proteinExistence type="inferred from homology"/>
<feature type="transmembrane region" description="Helical" evidence="3">
    <location>
        <begin position="323"/>
        <end position="345"/>
    </location>
</feature>
<dbReference type="GO" id="GO:0000271">
    <property type="term" value="P:polysaccharide biosynthetic process"/>
    <property type="evidence" value="ECO:0007669"/>
    <property type="project" value="TreeGrafter"/>
</dbReference>
<comment type="subcellular location">
    <subcellularLocation>
        <location evidence="1">Membrane</location>
    </subcellularLocation>
</comment>
<dbReference type="PANTHER" id="PTHR23028">
    <property type="entry name" value="ACETYLTRANSFERASE"/>
    <property type="match status" value="1"/>
</dbReference>
<keyword evidence="5" id="KW-0808">Transferase</keyword>
<keyword evidence="3" id="KW-0472">Membrane</keyword>
<feature type="transmembrane region" description="Helical" evidence="3">
    <location>
        <begin position="252"/>
        <end position="273"/>
    </location>
</feature>
<name>A0A6C0FVZ0_9BACL</name>
<feature type="transmembrane region" description="Helical" evidence="3">
    <location>
        <begin position="285"/>
        <end position="303"/>
    </location>
</feature>
<evidence type="ECO:0000259" key="4">
    <source>
        <dbReference type="Pfam" id="PF01757"/>
    </source>
</evidence>
<feature type="transmembrane region" description="Helical" evidence="3">
    <location>
        <begin position="82"/>
        <end position="100"/>
    </location>
</feature>
<dbReference type="RefSeq" id="WP_162355697.1">
    <property type="nucleotide sequence ID" value="NZ_CP048209.1"/>
</dbReference>
<evidence type="ECO:0000256" key="2">
    <source>
        <dbReference type="ARBA" id="ARBA00007400"/>
    </source>
</evidence>
<feature type="transmembrane region" description="Helical" evidence="3">
    <location>
        <begin position="153"/>
        <end position="170"/>
    </location>
</feature>
<keyword evidence="6" id="KW-1185">Reference proteome</keyword>
<dbReference type="InterPro" id="IPR002656">
    <property type="entry name" value="Acyl_transf_3_dom"/>
</dbReference>
<comment type="similarity">
    <text evidence="2">Belongs to the acyltransferase 3 family.</text>
</comment>
<keyword evidence="5" id="KW-0012">Acyltransferase</keyword>
<dbReference type="GO" id="GO:0016747">
    <property type="term" value="F:acyltransferase activity, transferring groups other than amino-acyl groups"/>
    <property type="evidence" value="ECO:0007669"/>
    <property type="project" value="InterPro"/>
</dbReference>
<dbReference type="AlphaFoldDB" id="A0A6C0FVZ0"/>
<dbReference type="Pfam" id="PF01757">
    <property type="entry name" value="Acyl_transf_3"/>
    <property type="match status" value="1"/>
</dbReference>
<evidence type="ECO:0000313" key="6">
    <source>
        <dbReference type="Proteomes" id="UP000476064"/>
    </source>
</evidence>
<dbReference type="Proteomes" id="UP000476064">
    <property type="component" value="Chromosome"/>
</dbReference>
<feature type="domain" description="Acyltransferase 3" evidence="4">
    <location>
        <begin position="4"/>
        <end position="339"/>
    </location>
</feature>
<dbReference type="EMBL" id="CP048209">
    <property type="protein sequence ID" value="QHT59631.1"/>
    <property type="molecule type" value="Genomic_DNA"/>
</dbReference>
<dbReference type="KEGG" id="plyc:GXP70_06485"/>
<feature type="transmembrane region" description="Helical" evidence="3">
    <location>
        <begin position="43"/>
        <end position="62"/>
    </location>
</feature>
<feature type="transmembrane region" description="Helical" evidence="3">
    <location>
        <begin position="12"/>
        <end position="31"/>
    </location>
</feature>
<reference evidence="5 6" key="1">
    <citation type="submission" date="2020-01" db="EMBL/GenBank/DDBJ databases">
        <title>Paenibacillus sp. nov., isolated from tomato rhizosphere.</title>
        <authorList>
            <person name="Weon H.-Y."/>
            <person name="Lee S.A."/>
        </authorList>
    </citation>
    <scope>NUCLEOTIDE SEQUENCE [LARGE SCALE GENOMIC DNA]</scope>
    <source>
        <strain evidence="5 6">12200R-189</strain>
    </source>
</reference>
<evidence type="ECO:0000256" key="1">
    <source>
        <dbReference type="ARBA" id="ARBA00004370"/>
    </source>
</evidence>
<evidence type="ECO:0000313" key="5">
    <source>
        <dbReference type="EMBL" id="QHT59631.1"/>
    </source>
</evidence>
<gene>
    <name evidence="5" type="ORF">GXP70_06485</name>
</gene>
<accession>A0A6C0FVZ0</accession>
<feature type="transmembrane region" description="Helical" evidence="3">
    <location>
        <begin position="120"/>
        <end position="146"/>
    </location>
</feature>
<protein>
    <submittedName>
        <fullName evidence="5">Acyltransferase</fullName>
    </submittedName>
</protein>
<organism evidence="5 6">
    <name type="scientific">Paenibacillus lycopersici</name>
    <dbReference type="NCBI Taxonomy" id="2704462"/>
    <lineage>
        <taxon>Bacteria</taxon>
        <taxon>Bacillati</taxon>
        <taxon>Bacillota</taxon>
        <taxon>Bacilli</taxon>
        <taxon>Bacillales</taxon>
        <taxon>Paenibacillaceae</taxon>
        <taxon>Paenibacillus</taxon>
    </lineage>
</organism>
<dbReference type="PANTHER" id="PTHR23028:SF53">
    <property type="entry name" value="ACYL_TRANSF_3 DOMAIN-CONTAINING PROTEIN"/>
    <property type="match status" value="1"/>
</dbReference>